<keyword evidence="3" id="KW-0813">Transport</keyword>
<dbReference type="Pfam" id="PF03092">
    <property type="entry name" value="BT1"/>
    <property type="match status" value="1"/>
</dbReference>
<feature type="transmembrane region" description="Helical" evidence="7">
    <location>
        <begin position="580"/>
        <end position="603"/>
    </location>
</feature>
<keyword evidence="4 7" id="KW-0812">Transmembrane</keyword>
<dbReference type="Proteomes" id="UP000332933">
    <property type="component" value="Unassembled WGS sequence"/>
</dbReference>
<reference evidence="9 10" key="1">
    <citation type="submission" date="2019-03" db="EMBL/GenBank/DDBJ databases">
        <authorList>
            <person name="Gaulin E."/>
            <person name="Dumas B."/>
        </authorList>
    </citation>
    <scope>NUCLEOTIDE SEQUENCE [LARGE SCALE GENOMIC DNA]</scope>
    <source>
        <strain evidence="9">CBS 568.67</strain>
    </source>
</reference>
<sequence>MPRRIRGDAHAFLHTSVISRSVPKLRRPVDSMLVRSPENVRQRTNTTVILFHPDDLLAPPSHEGLPGRKTSDDYVTMLDVDTCIQDDTDILFNEYVLDGALRPGGALSLGSTEALSLLAQYAGVGLMFGVFDALSYPVFQNYLHMEGYQTQSYRVLMGMGWISKIFFGFVSDCFPLFGYHRRPYMILGWLICGAMCLVMAITPFPSPYYGRAGLAGTPLANLSTADRRFINDTAADHGTTFVLCTMVASMGYVMADCASDALLVDYAQREPVAIRGRIQTAAYLTRESFFALPMVLVGLCMNDYKYGGHFSWSVGPNVVYGVFVLPCAVAAYVASIWLVEKHIDGRKRVRDYVHDLWLLLQQSLVTRLCAFLFFQTLCFNYTSTVNMPIEKLFAKVQPLTDTLFYVVYQIVRVLTMLCVGRFMLEWPWRPTLAGGTLLLLLLDGTMLYATTWGVVRNEVFYRGLGALEGIPSALVLLFGGYAIVEVAGSGNEGLVFALLTSCSNIGMPLGVVLSKSIDAHFAVSLDDLARDDDSVKWQVTYALACASAVKALSMAFLFLLPPQKATVQLLKQRGHVNQTAAILVLTLFSIFYVLNLVGAILAVNPSTWCLRIAGGKGC</sequence>
<evidence type="ECO:0000313" key="8">
    <source>
        <dbReference type="EMBL" id="KAF0719056.1"/>
    </source>
</evidence>
<keyword evidence="5 7" id="KW-1133">Transmembrane helix</keyword>
<organism evidence="9 10">
    <name type="scientific">Aphanomyces stellatus</name>
    <dbReference type="NCBI Taxonomy" id="120398"/>
    <lineage>
        <taxon>Eukaryota</taxon>
        <taxon>Sar</taxon>
        <taxon>Stramenopiles</taxon>
        <taxon>Oomycota</taxon>
        <taxon>Saprolegniomycetes</taxon>
        <taxon>Saprolegniales</taxon>
        <taxon>Verrucalvaceae</taxon>
        <taxon>Aphanomyces</taxon>
    </lineage>
</organism>
<feature type="transmembrane region" description="Helical" evidence="7">
    <location>
        <begin position="402"/>
        <end position="424"/>
    </location>
</feature>
<feature type="transmembrane region" description="Helical" evidence="7">
    <location>
        <begin position="537"/>
        <end position="560"/>
    </location>
</feature>
<dbReference type="Gene3D" id="1.20.1250.20">
    <property type="entry name" value="MFS general substrate transporter like domains"/>
    <property type="match status" value="1"/>
</dbReference>
<protein>
    <submittedName>
        <fullName evidence="9">Aste57867_1317 protein</fullName>
    </submittedName>
</protein>
<feature type="transmembrane region" description="Helical" evidence="7">
    <location>
        <begin position="159"/>
        <end position="177"/>
    </location>
</feature>
<evidence type="ECO:0000256" key="3">
    <source>
        <dbReference type="ARBA" id="ARBA00022448"/>
    </source>
</evidence>
<feature type="transmembrane region" description="Helical" evidence="7">
    <location>
        <begin position="469"/>
        <end position="487"/>
    </location>
</feature>
<dbReference type="AlphaFoldDB" id="A0A485K5Z5"/>
<evidence type="ECO:0000256" key="6">
    <source>
        <dbReference type="ARBA" id="ARBA00023136"/>
    </source>
</evidence>
<evidence type="ECO:0000313" key="10">
    <source>
        <dbReference type="Proteomes" id="UP000332933"/>
    </source>
</evidence>
<comment type="subcellular location">
    <subcellularLocation>
        <location evidence="1">Membrane</location>
        <topology evidence="1">Multi-pass membrane protein</topology>
    </subcellularLocation>
</comment>
<dbReference type="EMBL" id="CAADRA010000098">
    <property type="protein sequence ID" value="VFT78536.1"/>
    <property type="molecule type" value="Genomic_DNA"/>
</dbReference>
<dbReference type="InterPro" id="IPR036259">
    <property type="entry name" value="MFS_trans_sf"/>
</dbReference>
<feature type="transmembrane region" description="Helical" evidence="7">
    <location>
        <begin position="318"/>
        <end position="339"/>
    </location>
</feature>
<evidence type="ECO:0000256" key="2">
    <source>
        <dbReference type="ARBA" id="ARBA00007015"/>
    </source>
</evidence>
<evidence type="ECO:0000313" key="9">
    <source>
        <dbReference type="EMBL" id="VFT78536.1"/>
    </source>
</evidence>
<evidence type="ECO:0000256" key="5">
    <source>
        <dbReference type="ARBA" id="ARBA00022989"/>
    </source>
</evidence>
<feature type="transmembrane region" description="Helical" evidence="7">
    <location>
        <begin position="431"/>
        <end position="449"/>
    </location>
</feature>
<accession>A0A485K5Z5</accession>
<keyword evidence="10" id="KW-1185">Reference proteome</keyword>
<dbReference type="SUPFAM" id="SSF103473">
    <property type="entry name" value="MFS general substrate transporter"/>
    <property type="match status" value="1"/>
</dbReference>
<reference evidence="8" key="2">
    <citation type="submission" date="2019-06" db="EMBL/GenBank/DDBJ databases">
        <title>Genomics analysis of Aphanomyces spp. identifies a new class of oomycete effector associated with host adaptation.</title>
        <authorList>
            <person name="Gaulin E."/>
        </authorList>
    </citation>
    <scope>NUCLEOTIDE SEQUENCE</scope>
    <source>
        <strain evidence="8">CBS 578.67</strain>
    </source>
</reference>
<dbReference type="PANTHER" id="PTHR31585">
    <property type="entry name" value="FOLATE-BIOPTERIN TRANSPORTER 1, CHLOROPLASTIC"/>
    <property type="match status" value="1"/>
</dbReference>
<feature type="transmembrane region" description="Helical" evidence="7">
    <location>
        <begin position="118"/>
        <end position="139"/>
    </location>
</feature>
<feature type="transmembrane region" description="Helical" evidence="7">
    <location>
        <begin position="184"/>
        <end position="204"/>
    </location>
</feature>
<keyword evidence="6 7" id="KW-0472">Membrane</keyword>
<evidence type="ECO:0000256" key="1">
    <source>
        <dbReference type="ARBA" id="ARBA00004141"/>
    </source>
</evidence>
<dbReference type="PANTHER" id="PTHR31585:SF5">
    <property type="entry name" value="RNA-BINDING S4 DOMAIN-CONTAINING PROTEIN"/>
    <property type="match status" value="1"/>
</dbReference>
<dbReference type="InterPro" id="IPR039309">
    <property type="entry name" value="BT1"/>
</dbReference>
<name>A0A485K5Z5_9STRA</name>
<proteinExistence type="inferred from homology"/>
<gene>
    <name evidence="9" type="primary">Aste57867_1317</name>
    <name evidence="8" type="ORF">As57867_001316</name>
    <name evidence="9" type="ORF">ASTE57867_1317</name>
</gene>
<dbReference type="EMBL" id="VJMH01000098">
    <property type="protein sequence ID" value="KAF0719056.1"/>
    <property type="molecule type" value="Genomic_DNA"/>
</dbReference>
<evidence type="ECO:0000256" key="4">
    <source>
        <dbReference type="ARBA" id="ARBA00022692"/>
    </source>
</evidence>
<dbReference type="OrthoDB" id="754047at2759"/>
<dbReference type="GO" id="GO:0016020">
    <property type="term" value="C:membrane"/>
    <property type="evidence" value="ECO:0007669"/>
    <property type="project" value="UniProtKB-SubCell"/>
</dbReference>
<evidence type="ECO:0000256" key="7">
    <source>
        <dbReference type="SAM" id="Phobius"/>
    </source>
</evidence>
<comment type="similarity">
    <text evidence="2">Belongs to the major facilitator superfamily. Folate-biopterin transporter (TC 2.A.71) family.</text>
</comment>